<feature type="compositionally biased region" description="Polar residues" evidence="1">
    <location>
        <begin position="357"/>
        <end position="366"/>
    </location>
</feature>
<dbReference type="PROSITE" id="PS51391">
    <property type="entry name" value="CID"/>
    <property type="match status" value="1"/>
</dbReference>
<name>A0A8S9WUA2_APOLU</name>
<dbReference type="InterPro" id="IPR006569">
    <property type="entry name" value="CID_dom"/>
</dbReference>
<dbReference type="Pfam" id="PF04818">
    <property type="entry name" value="CID"/>
    <property type="match status" value="1"/>
</dbReference>
<evidence type="ECO:0000313" key="3">
    <source>
        <dbReference type="EMBL" id="KAF6199406.1"/>
    </source>
</evidence>
<protein>
    <recommendedName>
        <fullName evidence="2">CID domain-containing protein</fullName>
    </recommendedName>
</protein>
<dbReference type="OrthoDB" id="6430714at2759"/>
<evidence type="ECO:0000313" key="4">
    <source>
        <dbReference type="Proteomes" id="UP000466442"/>
    </source>
</evidence>
<proteinExistence type="predicted"/>
<organism evidence="3 4">
    <name type="scientific">Apolygus lucorum</name>
    <name type="common">Small green plant bug</name>
    <name type="synonym">Lygocoris lucorum</name>
    <dbReference type="NCBI Taxonomy" id="248454"/>
    <lineage>
        <taxon>Eukaryota</taxon>
        <taxon>Metazoa</taxon>
        <taxon>Ecdysozoa</taxon>
        <taxon>Arthropoda</taxon>
        <taxon>Hexapoda</taxon>
        <taxon>Insecta</taxon>
        <taxon>Pterygota</taxon>
        <taxon>Neoptera</taxon>
        <taxon>Paraneoptera</taxon>
        <taxon>Hemiptera</taxon>
        <taxon>Heteroptera</taxon>
        <taxon>Panheteroptera</taxon>
        <taxon>Cimicomorpha</taxon>
        <taxon>Miridae</taxon>
        <taxon>Mirini</taxon>
        <taxon>Apolygus</taxon>
    </lineage>
</organism>
<dbReference type="Gene3D" id="1.25.40.90">
    <property type="match status" value="1"/>
</dbReference>
<dbReference type="EMBL" id="WIXP02000015">
    <property type="protein sequence ID" value="KAF6199406.1"/>
    <property type="molecule type" value="Genomic_DNA"/>
</dbReference>
<accession>A0A8S9WUA2</accession>
<comment type="caution">
    <text evidence="3">The sequence shown here is derived from an EMBL/GenBank/DDBJ whole genome shotgun (WGS) entry which is preliminary data.</text>
</comment>
<dbReference type="InterPro" id="IPR008942">
    <property type="entry name" value="ENTH_VHS"/>
</dbReference>
<feature type="domain" description="CID" evidence="2">
    <location>
        <begin position="1"/>
        <end position="89"/>
    </location>
</feature>
<dbReference type="Proteomes" id="UP000466442">
    <property type="component" value="Unassembled WGS sequence"/>
</dbReference>
<sequence>MWFFAVTKARTMVRRLDLFHLASDILFTAEVQSINYFSSFLPQLVKAIPLVRGEEIKLSMKKLFALWREKNIYNKPVMDRLGKLLRNRNKVVDMNVFRYDRELLFKNLNRIQDLKPACDYLMSGLENSPSFEDSRLLCTIKERRACNSLLNVVDNHKTKVTSLVTYLEEMVHLLKMATAALDIAANKEQNGIEETKLKIMAYGRYNEKVLSLLHRLESNYNITKKDVVVPMTPSSPDPEDSTLFSRRDVSLLDSPASPLISMSTVSTWNSPAGFGGSGKPEIFHRRENYGGMTPVRDSALAFDAPYPSNSGSRTPTRDPYPNRSIPVLDQYPAALGSRTPTRDATPARDEPWYPASPSYSGTSSWGPQPYANRGPVYQKWYTGINQPTDCSSPRQPSNSSIPSLLSLPTIPFTTFMGPSTSGYNNRKK</sequence>
<evidence type="ECO:0000259" key="2">
    <source>
        <dbReference type="PROSITE" id="PS51391"/>
    </source>
</evidence>
<reference evidence="3" key="1">
    <citation type="journal article" date="2021" name="Mol. Ecol. Resour.">
        <title>Apolygus lucorum genome provides insights into omnivorousness and mesophyll feeding.</title>
        <authorList>
            <person name="Liu Y."/>
            <person name="Liu H."/>
            <person name="Wang H."/>
            <person name="Huang T."/>
            <person name="Liu B."/>
            <person name="Yang B."/>
            <person name="Yin L."/>
            <person name="Li B."/>
            <person name="Zhang Y."/>
            <person name="Zhang S."/>
            <person name="Jiang F."/>
            <person name="Zhang X."/>
            <person name="Ren Y."/>
            <person name="Wang B."/>
            <person name="Wang S."/>
            <person name="Lu Y."/>
            <person name="Wu K."/>
            <person name="Fan W."/>
            <person name="Wang G."/>
        </authorList>
    </citation>
    <scope>NUCLEOTIDE SEQUENCE</scope>
    <source>
        <strain evidence="3">12Hb</strain>
    </source>
</reference>
<keyword evidence="4" id="KW-1185">Reference proteome</keyword>
<dbReference type="AlphaFoldDB" id="A0A8S9WUA2"/>
<feature type="compositionally biased region" description="Polar residues" evidence="1">
    <location>
        <begin position="385"/>
        <end position="398"/>
    </location>
</feature>
<feature type="region of interest" description="Disordered" evidence="1">
    <location>
        <begin position="385"/>
        <end position="404"/>
    </location>
</feature>
<evidence type="ECO:0000256" key="1">
    <source>
        <dbReference type="SAM" id="MobiDB-lite"/>
    </source>
</evidence>
<gene>
    <name evidence="3" type="ORF">GE061_007432</name>
</gene>
<feature type="region of interest" description="Disordered" evidence="1">
    <location>
        <begin position="301"/>
        <end position="368"/>
    </location>
</feature>